<dbReference type="EMBL" id="KY355735">
    <property type="protein sequence ID" value="APZ76280.1"/>
    <property type="molecule type" value="Genomic_DNA"/>
</dbReference>
<feature type="transmembrane region" description="Helical" evidence="1">
    <location>
        <begin position="43"/>
        <end position="63"/>
    </location>
</feature>
<feature type="transmembrane region" description="Helical" evidence="1">
    <location>
        <begin position="117"/>
        <end position="138"/>
    </location>
</feature>
<evidence type="ECO:0000313" key="3">
    <source>
        <dbReference type="Proteomes" id="UP000202182"/>
    </source>
</evidence>
<evidence type="ECO:0000256" key="1">
    <source>
        <dbReference type="SAM" id="Phobius"/>
    </source>
</evidence>
<feature type="transmembrane region" description="Helical" evidence="1">
    <location>
        <begin position="6"/>
        <end position="31"/>
    </location>
</feature>
<reference evidence="2" key="1">
    <citation type="submission" date="2016-12" db="EMBL/GenBank/DDBJ databases">
        <title>A murine herpesvirus closely related to ubiquitous human herpesviruses causes T-cell depletion.</title>
        <authorList>
            <person name="Patel S.J."/>
            <person name="Zhao G."/>
            <person name="Penna V.R."/>
            <person name="Park E."/>
            <person name="Lauron E.J."/>
            <person name="Harvey I.B."/>
            <person name="Beatty W.L."/>
            <person name="Plougastel-Douglas B."/>
            <person name="Poursine-Laurent J."/>
            <person name="Fremont D.H."/>
            <person name="Wang D."/>
            <person name="Yokoyama W.M."/>
        </authorList>
    </citation>
    <scope>NUCLEOTIDE SEQUENCE [LARGE SCALE GENOMIC DNA]</scope>
    <source>
        <strain evidence="2">YOK1</strain>
    </source>
</reference>
<accession>A0A1P8VIU6</accession>
<feature type="transmembrane region" description="Helical" evidence="1">
    <location>
        <begin position="163"/>
        <end position="182"/>
    </location>
</feature>
<organism evidence="2">
    <name type="scientific">Murid betaherpesvirus 3</name>
    <dbReference type="NCBI Taxonomy" id="2560603"/>
    <lineage>
        <taxon>Viruses</taxon>
        <taxon>Duplodnaviria</taxon>
        <taxon>Heunggongvirae</taxon>
        <taxon>Peploviricota</taxon>
        <taxon>Herviviricetes</taxon>
        <taxon>Herpesvirales</taxon>
        <taxon>Orthoherpesviridae</taxon>
        <taxon>Betaherpesvirinae</taxon>
        <taxon>Roseolovirus</taxon>
        <taxon>Roseolovirus muridbeta3</taxon>
    </lineage>
</organism>
<evidence type="ECO:0000313" key="2">
    <source>
        <dbReference type="EMBL" id="APZ76280.1"/>
    </source>
</evidence>
<dbReference type="GO" id="GO:0019031">
    <property type="term" value="C:viral envelope"/>
    <property type="evidence" value="ECO:0007669"/>
    <property type="project" value="UniProtKB-KW"/>
</dbReference>
<name>A0A1P8VIU6_9BETA</name>
<keyword evidence="2" id="KW-0261">Viral envelope protein</keyword>
<proteinExistence type="predicted"/>
<dbReference type="KEGG" id="vg:30999406"/>
<keyword evidence="1" id="KW-1133">Transmembrane helix</keyword>
<sequence length="304" mass="35140">MDRIEILAAIYETFYLVCVILLALQCFILMFCNPNCRVKMLGIGMYVSYFFLLTTLLVKSGLVSGKIEPTVTKCIIVTSTNAFLEYFSVWCFVFATLQKMKIYSTKSHKSTKNNSELFNGFGFILCLFTGFQFSKILVTLCNNPHVDASCKPYTLPLEESWEMSIFTVYVPALIIFAGLYICSNKLDSTMFSDILELICFLFFFEMITRLPILVIRSVYRGTPTEQDFMISCEVLYLMRHIYYPIAMFSITCSDWRNTFHLFFKMIAKCFNKAPLTTTKIKYFEDIKAITHAPIEHLKKMAQEA</sequence>
<dbReference type="Proteomes" id="UP000202182">
    <property type="component" value="Segment"/>
</dbReference>
<keyword evidence="1" id="KW-0812">Transmembrane</keyword>
<gene>
    <name evidence="2" type="primary">ORF65</name>
    <name evidence="2" type="ORF">MRV_0069</name>
</gene>
<feature type="transmembrane region" description="Helical" evidence="1">
    <location>
        <begin position="75"/>
        <end position="97"/>
    </location>
</feature>
<protein>
    <submittedName>
        <fullName evidence="2">Envelope protein</fullName>
    </submittedName>
</protein>
<keyword evidence="1" id="KW-0472">Membrane</keyword>
<keyword evidence="3" id="KW-1185">Reference proteome</keyword>
<keyword evidence="2" id="KW-0946">Virion</keyword>
<feature type="transmembrane region" description="Helical" evidence="1">
    <location>
        <begin position="194"/>
        <end position="214"/>
    </location>
</feature>